<dbReference type="InterPro" id="IPR049385">
    <property type="entry name" value="FAK1-like_FERM_C"/>
</dbReference>
<evidence type="ECO:0000256" key="11">
    <source>
        <dbReference type="ARBA" id="ARBA00022777"/>
    </source>
</evidence>
<dbReference type="PRINTS" id="PR00109">
    <property type="entry name" value="TYRKINASE"/>
</dbReference>
<comment type="catalytic activity">
    <reaction evidence="21">
        <text>L-tyrosyl-[protein] + ATP = O-phospho-L-tyrosyl-[protein] + ADP + H(+)</text>
        <dbReference type="Rhea" id="RHEA:10596"/>
        <dbReference type="Rhea" id="RHEA-COMP:10136"/>
        <dbReference type="Rhea" id="RHEA-COMP:20101"/>
        <dbReference type="ChEBI" id="CHEBI:15378"/>
        <dbReference type="ChEBI" id="CHEBI:30616"/>
        <dbReference type="ChEBI" id="CHEBI:46858"/>
        <dbReference type="ChEBI" id="CHEBI:61978"/>
        <dbReference type="ChEBI" id="CHEBI:456216"/>
        <dbReference type="EC" id="2.7.10.2"/>
    </reaction>
</comment>
<keyword evidence="16" id="KW-0206">Cytoskeleton</keyword>
<dbReference type="GO" id="GO:0008284">
    <property type="term" value="P:positive regulation of cell population proliferation"/>
    <property type="evidence" value="ECO:0007669"/>
    <property type="project" value="UniProtKB-ARBA"/>
</dbReference>
<dbReference type="CDD" id="cd05056">
    <property type="entry name" value="PTKc_FAK"/>
    <property type="match status" value="1"/>
</dbReference>
<evidence type="ECO:0000256" key="3">
    <source>
        <dbReference type="ARBA" id="ARBA00004413"/>
    </source>
</evidence>
<dbReference type="CDD" id="cd14473">
    <property type="entry name" value="FERM_B-lobe"/>
    <property type="match status" value="1"/>
</dbReference>
<dbReference type="GO" id="GO:0004715">
    <property type="term" value="F:non-membrane spanning protein tyrosine kinase activity"/>
    <property type="evidence" value="ECO:0007669"/>
    <property type="project" value="UniProtKB-EC"/>
</dbReference>
<reference evidence="26" key="2">
    <citation type="submission" date="2025-09" db="UniProtKB">
        <authorList>
            <consortium name="Ensembl"/>
        </authorList>
    </citation>
    <scope>IDENTIFICATION</scope>
</reference>
<keyword evidence="8" id="KW-0597">Phosphoprotein</keyword>
<dbReference type="InterPro" id="IPR001245">
    <property type="entry name" value="Ser-Thr/Tyr_kinase_cat_dom"/>
</dbReference>
<evidence type="ECO:0000256" key="4">
    <source>
        <dbReference type="ARBA" id="ARBA00011903"/>
    </source>
</evidence>
<accession>A0A3Q3B662</accession>
<evidence type="ECO:0000256" key="8">
    <source>
        <dbReference type="ARBA" id="ARBA00022553"/>
    </source>
</evidence>
<evidence type="ECO:0000256" key="18">
    <source>
        <dbReference type="ARBA" id="ARBA00039644"/>
    </source>
</evidence>
<dbReference type="FunFam" id="3.10.20.90:FF:000021">
    <property type="entry name" value="focal adhesion kinase 1 isoform X1"/>
    <property type="match status" value="1"/>
</dbReference>
<sequence>MQFWDFLGCTNGDISRISYYAEYDGQLAPAGPSESGMASSSYLEPSLNHSAAGGCGVKSRPGMPGGPGTSGSAGGLERPPASMDRVLKIFHYFETNSEPSTWASNIRHGDATDVRGVIQKIAEIHKLRCVSSLGLRLTHLHSDALHWLHPDLGVSHVRERYEKQHPQEEWRYELRIRYFPKGYLSHFSEDKPSLNYLYHQVKSDYMQQIADQVDQDVALKLGCLEIRRFFREMPGNALDKKSNYELLEKDVGLRRFFPKSLLDSLKAKTLRKQIQQTFKQFANLNDEQSIHKFFEILSPIFPFDKECFKCALGSSWVISVELAIGPEEGISYLTDKGSMPTHLANFNQVQSIQYSALEEKDRKGMLQLNVAGAPEPLTVTTALLTTAENMADLIDGYCRLVFSVSRSFIVRVHKEGDRALPSIPKVSNHEKRMEKRMDGVRTRAVCVSGHISGDETDDYAEIIDEEDTYTMPSKYYGLDQARDYEIQRDRIELGRCIGEGQFGDVHQGVYISPDNPALSVAVKTCKNSTSDSVREKFLQEALTMRQFDHPHIVKLMGVITENPVWIIMELCTLGELRSFLQVRKYSLDLASLILYSYQLSTALAYLESKRFVHRDIAARNVLVSTVDCVKLGDFGLSRYMEDSSYYKASKGKLPIKWMAPESINFRRFTSASDVWMFGVCMWEILMYGIKPFQGVKNNDVIGRIENGERLAMPPQCPPTLYSLMTKCWSYDPSKRPRFNELKTQLSTILEEEKVQQKERNRMEMRRQVTVSWDSGGSDEAPPKPSRPGYPSPRSSEGFYPSPQHPGHYQMAGYPGPHTLPSVPSALYPPPAAMVDTHHAHTHPRHHVHTHSHTQHLPQPHGADMTVWEKPDTRSSRGSLDREEGGLQPPTGNQHIYQPVGKPEHAAPPKKPPRPGAQSQVGGLACLNTGDSYNDGVKLQPQEISPPPTANLDRSNDKVYENVTGLVKAVIEMSSKIQPAPPEEYVPMVKDVGLALRTLLATVDETLPQLPASTHREIEMAQKLLNSDLAELIGKMKLAQQYVMTSLQQDYKKQMLTAAHALAVDAKNLLDVIDQSRLKMMAHSRPH</sequence>
<evidence type="ECO:0000256" key="19">
    <source>
        <dbReference type="ARBA" id="ARBA00042078"/>
    </source>
</evidence>
<evidence type="ECO:0000256" key="16">
    <source>
        <dbReference type="ARBA" id="ARBA00023212"/>
    </source>
</evidence>
<dbReference type="FunFam" id="3.30.200.20:FF:000047">
    <property type="entry name" value="focal adhesion kinase 1 isoform X2"/>
    <property type="match status" value="1"/>
</dbReference>
<dbReference type="InterPro" id="IPR019748">
    <property type="entry name" value="FERM_central"/>
</dbReference>
<dbReference type="GO" id="GO:0030154">
    <property type="term" value="P:cell differentiation"/>
    <property type="evidence" value="ECO:0007669"/>
    <property type="project" value="UniProtKB-ARBA"/>
</dbReference>
<evidence type="ECO:0000256" key="13">
    <source>
        <dbReference type="ARBA" id="ARBA00022949"/>
    </source>
</evidence>
<dbReference type="EC" id="2.7.10.2" evidence="4"/>
<dbReference type="FunFam" id="1.10.510.10:FF:000039">
    <property type="entry name" value="Focal adhesion kinase, isoform D"/>
    <property type="match status" value="1"/>
</dbReference>
<dbReference type="InterPro" id="IPR008266">
    <property type="entry name" value="Tyr_kinase_AS"/>
</dbReference>
<keyword evidence="12 22" id="KW-0067">ATP-binding</keyword>
<keyword evidence="27" id="KW-1185">Reference proteome</keyword>
<dbReference type="InterPro" id="IPR029071">
    <property type="entry name" value="Ubiquitin-like_domsf"/>
</dbReference>
<dbReference type="Gene3D" id="1.20.120.330">
    <property type="entry name" value="Nucleotidyltransferases domain 2"/>
    <property type="match status" value="1"/>
</dbReference>
<evidence type="ECO:0000256" key="9">
    <source>
        <dbReference type="ARBA" id="ARBA00022679"/>
    </source>
</evidence>
<proteinExistence type="predicted"/>
<dbReference type="Pfam" id="PF07714">
    <property type="entry name" value="PK_Tyr_Ser-Thr"/>
    <property type="match status" value="1"/>
</dbReference>
<dbReference type="FunFam" id="1.20.80.10:FF:000004">
    <property type="entry name" value="Protein-tyrosine kinase 2-beta isoform 1"/>
    <property type="match status" value="1"/>
</dbReference>
<dbReference type="SMART" id="SM00295">
    <property type="entry name" value="B41"/>
    <property type="match status" value="1"/>
</dbReference>
<evidence type="ECO:0000256" key="21">
    <source>
        <dbReference type="ARBA" id="ARBA00051245"/>
    </source>
</evidence>
<evidence type="ECO:0000256" key="20">
    <source>
        <dbReference type="ARBA" id="ARBA00043012"/>
    </source>
</evidence>
<dbReference type="InterPro" id="IPR014352">
    <property type="entry name" value="FERM/acyl-CoA-bd_prot_sf"/>
</dbReference>
<evidence type="ECO:0000313" key="26">
    <source>
        <dbReference type="Ensembl" id="ENSKMAP00000025058.1"/>
    </source>
</evidence>
<dbReference type="SUPFAM" id="SSF68993">
    <property type="entry name" value="FAT domain of focal adhesion kinase"/>
    <property type="match status" value="1"/>
</dbReference>
<dbReference type="Pfam" id="PF21477">
    <property type="entry name" value="FERM_C_FAK1"/>
    <property type="match status" value="1"/>
</dbReference>
<dbReference type="FunFam" id="1.20.120.330:FF:000001">
    <property type="entry name" value="focal adhesion kinase 1 isoform X1"/>
    <property type="match status" value="1"/>
</dbReference>
<keyword evidence="10 22" id="KW-0547">Nucleotide-binding</keyword>
<dbReference type="PROSITE" id="PS00107">
    <property type="entry name" value="PROTEIN_KINASE_ATP"/>
    <property type="match status" value="1"/>
</dbReference>
<evidence type="ECO:0000256" key="7">
    <source>
        <dbReference type="ARBA" id="ARBA00022490"/>
    </source>
</evidence>
<evidence type="ECO:0000256" key="2">
    <source>
        <dbReference type="ARBA" id="ARBA00004246"/>
    </source>
</evidence>
<dbReference type="Gene3D" id="1.10.510.10">
    <property type="entry name" value="Transferase(Phosphotransferase) domain 1"/>
    <property type="match status" value="1"/>
</dbReference>
<keyword evidence="5" id="KW-0217">Developmental protein</keyword>
<dbReference type="SUPFAM" id="SSF47031">
    <property type="entry name" value="Second domain of FERM"/>
    <property type="match status" value="1"/>
</dbReference>
<dbReference type="SUPFAM" id="SSF54236">
    <property type="entry name" value="Ubiquitin-like"/>
    <property type="match status" value="1"/>
</dbReference>
<dbReference type="PANTHER" id="PTHR46221">
    <property type="entry name" value="FERM AND PDZ DOMAIN-CONTAINING PROTEIN FAMILY MEMBER"/>
    <property type="match status" value="1"/>
</dbReference>
<keyword evidence="15" id="KW-0829">Tyrosine-protein kinase</keyword>
<dbReference type="InterPro" id="IPR041390">
    <property type="entry name" value="FADK_N"/>
</dbReference>
<dbReference type="InterPro" id="IPR017441">
    <property type="entry name" value="Protein_kinase_ATP_BS"/>
</dbReference>
<keyword evidence="9" id="KW-0808">Transferase</keyword>
<feature type="binding site" evidence="22">
    <location>
        <position position="523"/>
    </location>
    <ligand>
        <name>ATP</name>
        <dbReference type="ChEBI" id="CHEBI:30616"/>
    </ligand>
</feature>
<keyword evidence="14" id="KW-0472">Membrane</keyword>
<evidence type="ECO:0000313" key="27">
    <source>
        <dbReference type="Proteomes" id="UP000264800"/>
    </source>
</evidence>
<dbReference type="InterPro" id="IPR000719">
    <property type="entry name" value="Prot_kinase_dom"/>
</dbReference>
<evidence type="ECO:0000256" key="10">
    <source>
        <dbReference type="ARBA" id="ARBA00022741"/>
    </source>
</evidence>
<feature type="compositionally biased region" description="Gly residues" evidence="23">
    <location>
        <begin position="63"/>
        <end position="74"/>
    </location>
</feature>
<dbReference type="PROSITE" id="PS50011">
    <property type="entry name" value="PROTEIN_KINASE_DOM"/>
    <property type="match status" value="1"/>
</dbReference>
<dbReference type="GO" id="GO:0005886">
    <property type="term" value="C:plasma membrane"/>
    <property type="evidence" value="ECO:0007669"/>
    <property type="project" value="UniProtKB-SubCell"/>
</dbReference>
<feature type="region of interest" description="Disordered" evidence="23">
    <location>
        <begin position="753"/>
        <end position="928"/>
    </location>
</feature>
<dbReference type="Gene3D" id="3.10.20.90">
    <property type="entry name" value="Phosphatidylinositol 3-kinase Catalytic Subunit, Chain A, domain 1"/>
    <property type="match status" value="1"/>
</dbReference>
<keyword evidence="7" id="KW-0963">Cytoplasm</keyword>
<feature type="domain" description="FERM" evidence="25">
    <location>
        <begin position="85"/>
        <end position="405"/>
    </location>
</feature>
<evidence type="ECO:0000259" key="24">
    <source>
        <dbReference type="PROSITE" id="PS50011"/>
    </source>
</evidence>
<dbReference type="PANTHER" id="PTHR46221:SF9">
    <property type="entry name" value="NON-SPECIFIC PROTEIN-TYROSINE KINASE"/>
    <property type="match status" value="1"/>
</dbReference>
<dbReference type="InterPro" id="IPR000299">
    <property type="entry name" value="FERM_domain"/>
</dbReference>
<dbReference type="Gene3D" id="3.30.200.20">
    <property type="entry name" value="Phosphorylase Kinase, domain 1"/>
    <property type="match status" value="1"/>
</dbReference>
<dbReference type="InterPro" id="IPR035963">
    <property type="entry name" value="FERM_2"/>
</dbReference>
<evidence type="ECO:0000259" key="25">
    <source>
        <dbReference type="PROSITE" id="PS50057"/>
    </source>
</evidence>
<feature type="domain" description="Protein kinase" evidence="24">
    <location>
        <begin position="491"/>
        <end position="749"/>
    </location>
</feature>
<dbReference type="Gene3D" id="1.20.80.10">
    <property type="match status" value="1"/>
</dbReference>
<dbReference type="CDD" id="cd13190">
    <property type="entry name" value="FERM_C_FAK1"/>
    <property type="match status" value="1"/>
</dbReference>
<dbReference type="InterPro" id="IPR036137">
    <property type="entry name" value="Focal_adhe_kin_target_dom_sf"/>
</dbReference>
<feature type="compositionally biased region" description="Basic residues" evidence="23">
    <location>
        <begin position="839"/>
        <end position="853"/>
    </location>
</feature>
<evidence type="ECO:0000256" key="6">
    <source>
        <dbReference type="ARBA" id="ARBA00022475"/>
    </source>
</evidence>
<evidence type="ECO:0000256" key="17">
    <source>
        <dbReference type="ARBA" id="ARBA00023273"/>
    </source>
</evidence>
<dbReference type="Gene3D" id="1.20.5.540">
    <property type="entry name" value="Single helix bin"/>
    <property type="match status" value="1"/>
</dbReference>
<dbReference type="GO" id="GO:0005925">
    <property type="term" value="C:focal adhesion"/>
    <property type="evidence" value="ECO:0007669"/>
    <property type="project" value="UniProtKB-SubCell"/>
</dbReference>
<evidence type="ECO:0000256" key="1">
    <source>
        <dbReference type="ARBA" id="ARBA00004120"/>
    </source>
</evidence>
<dbReference type="InterPro" id="IPR041784">
    <property type="entry name" value="FAK1/PYK2_FERM_C"/>
</dbReference>
<evidence type="ECO:0000256" key="12">
    <source>
        <dbReference type="ARBA" id="ARBA00022840"/>
    </source>
</evidence>
<dbReference type="GO" id="GO:0005524">
    <property type="term" value="F:ATP binding"/>
    <property type="evidence" value="ECO:0007669"/>
    <property type="project" value="UniProtKB-UniRule"/>
</dbReference>
<dbReference type="AlphaFoldDB" id="A0A3Q3B662"/>
<reference evidence="26" key="1">
    <citation type="submission" date="2025-08" db="UniProtKB">
        <authorList>
            <consortium name="Ensembl"/>
        </authorList>
    </citation>
    <scope>IDENTIFICATION</scope>
</reference>
<keyword evidence="17" id="KW-0966">Cell projection</keyword>
<dbReference type="SUPFAM" id="SSF56112">
    <property type="entry name" value="Protein kinase-like (PK-like)"/>
    <property type="match status" value="1"/>
</dbReference>
<dbReference type="Proteomes" id="UP000264800">
    <property type="component" value="Unplaced"/>
</dbReference>
<feature type="region of interest" description="Disordered" evidence="23">
    <location>
        <begin position="53"/>
        <end position="78"/>
    </location>
</feature>
<evidence type="ECO:0000256" key="22">
    <source>
        <dbReference type="PROSITE-ProRule" id="PRU10141"/>
    </source>
</evidence>
<dbReference type="InterPro" id="IPR011993">
    <property type="entry name" value="PH-like_dom_sf"/>
</dbReference>
<dbReference type="InterPro" id="IPR011009">
    <property type="entry name" value="Kinase-like_dom_sf"/>
</dbReference>
<dbReference type="GeneTree" id="ENSGT00940000155113"/>
<dbReference type="Pfam" id="PF03623">
    <property type="entry name" value="Focal_AT"/>
    <property type="match status" value="1"/>
</dbReference>
<comment type="subcellular location">
    <subcellularLocation>
        <location evidence="2">Cell junction</location>
        <location evidence="2">Focal adhesion</location>
    </subcellularLocation>
    <subcellularLocation>
        <location evidence="3">Cell membrane</location>
        <topology evidence="3">Peripheral membrane protein</topology>
        <orientation evidence="3">Cytoplasmic side</orientation>
    </subcellularLocation>
    <subcellularLocation>
        <location evidence="1">Cytoplasm</location>
        <location evidence="1">Cytoskeleton</location>
        <location evidence="1">Cilium basal body</location>
    </subcellularLocation>
</comment>
<organism evidence="26 27">
    <name type="scientific">Kryptolebias marmoratus</name>
    <name type="common">Mangrove killifish</name>
    <name type="synonym">Rivulus marmoratus</name>
    <dbReference type="NCBI Taxonomy" id="37003"/>
    <lineage>
        <taxon>Eukaryota</taxon>
        <taxon>Metazoa</taxon>
        <taxon>Chordata</taxon>
        <taxon>Craniata</taxon>
        <taxon>Vertebrata</taxon>
        <taxon>Euteleostomi</taxon>
        <taxon>Actinopterygii</taxon>
        <taxon>Neopterygii</taxon>
        <taxon>Teleostei</taxon>
        <taxon>Neoteleostei</taxon>
        <taxon>Acanthomorphata</taxon>
        <taxon>Ovalentaria</taxon>
        <taxon>Atherinomorphae</taxon>
        <taxon>Cyprinodontiformes</taxon>
        <taxon>Rivulidae</taxon>
        <taxon>Kryptolebias</taxon>
    </lineage>
</organism>
<feature type="compositionally biased region" description="Basic and acidic residues" evidence="23">
    <location>
        <begin position="866"/>
        <end position="884"/>
    </location>
</feature>
<dbReference type="GO" id="GO:0007172">
    <property type="term" value="P:signal complex assembly"/>
    <property type="evidence" value="ECO:0007669"/>
    <property type="project" value="InterPro"/>
</dbReference>
<feature type="compositionally biased region" description="Basic and acidic residues" evidence="23">
    <location>
        <begin position="753"/>
        <end position="766"/>
    </location>
</feature>
<evidence type="ECO:0000256" key="5">
    <source>
        <dbReference type="ARBA" id="ARBA00022473"/>
    </source>
</evidence>
<evidence type="ECO:0000256" key="23">
    <source>
        <dbReference type="SAM" id="MobiDB-lite"/>
    </source>
</evidence>
<protein>
    <recommendedName>
        <fullName evidence="18">Focal adhesion kinase 1</fullName>
        <ecNumber evidence="4">2.7.10.2</ecNumber>
    </recommendedName>
    <alternativeName>
        <fullName evidence="19">Protein-tyrosine kinase 2</fullName>
    </alternativeName>
    <alternativeName>
        <fullName evidence="20">pp125FAK</fullName>
    </alternativeName>
</protein>
<dbReference type="InterPro" id="IPR005189">
    <property type="entry name" value="Focal_adhesion_kin_target_dom"/>
</dbReference>
<keyword evidence="6" id="KW-1003">Cell membrane</keyword>
<dbReference type="Gene3D" id="2.30.29.30">
    <property type="entry name" value="Pleckstrin-homology domain (PH domain)/Phosphotyrosine-binding domain (PTB)"/>
    <property type="match status" value="1"/>
</dbReference>
<dbReference type="Pfam" id="PF18038">
    <property type="entry name" value="FERM_N_2"/>
    <property type="match status" value="1"/>
</dbReference>
<dbReference type="InterPro" id="IPR020635">
    <property type="entry name" value="Tyr_kinase_cat_dom"/>
</dbReference>
<dbReference type="SUPFAM" id="SSF50729">
    <property type="entry name" value="PH domain-like"/>
    <property type="match status" value="1"/>
</dbReference>
<dbReference type="Ensembl" id="ENSKMAT00000025375.1">
    <property type="protein sequence ID" value="ENSKMAP00000025058.1"/>
    <property type="gene ID" value="ENSKMAG00000018338.1"/>
</dbReference>
<dbReference type="PROSITE" id="PS00109">
    <property type="entry name" value="PROTEIN_KINASE_TYR"/>
    <property type="match status" value="1"/>
</dbReference>
<name>A0A3Q3B662_KRYMA</name>
<dbReference type="InterPro" id="IPR019749">
    <property type="entry name" value="Band_41_domain"/>
</dbReference>
<evidence type="ECO:0000256" key="15">
    <source>
        <dbReference type="ARBA" id="ARBA00023137"/>
    </source>
</evidence>
<dbReference type="SMART" id="SM00219">
    <property type="entry name" value="TyrKc"/>
    <property type="match status" value="1"/>
</dbReference>
<keyword evidence="11" id="KW-0418">Kinase</keyword>
<dbReference type="Pfam" id="PF00373">
    <property type="entry name" value="FERM_M"/>
    <property type="match status" value="1"/>
</dbReference>
<dbReference type="PROSITE" id="PS50057">
    <property type="entry name" value="FERM_3"/>
    <property type="match status" value="1"/>
</dbReference>
<dbReference type="FunFam" id="2.30.29.30:FF:000058">
    <property type="entry name" value="focal adhesion kinase 1 isoform X1"/>
    <property type="match status" value="1"/>
</dbReference>
<keyword evidence="13" id="KW-0965">Cell junction</keyword>
<evidence type="ECO:0000256" key="14">
    <source>
        <dbReference type="ARBA" id="ARBA00023136"/>
    </source>
</evidence>